<dbReference type="AlphaFoldDB" id="A0A1T5H7M6"/>
<dbReference type="SUPFAM" id="SSF53300">
    <property type="entry name" value="vWA-like"/>
    <property type="match status" value="1"/>
</dbReference>
<dbReference type="PANTHER" id="PTHR33608:SF6">
    <property type="entry name" value="BLL2464 PROTEIN"/>
    <property type="match status" value="1"/>
</dbReference>
<protein>
    <recommendedName>
        <fullName evidence="1">DUF58 domain-containing protein</fullName>
    </recommendedName>
</protein>
<dbReference type="InterPro" id="IPR036465">
    <property type="entry name" value="vWFA_dom_sf"/>
</dbReference>
<organism evidence="2 3">
    <name type="scientific">Dyadobacter psychrophilus</name>
    <dbReference type="NCBI Taxonomy" id="651661"/>
    <lineage>
        <taxon>Bacteria</taxon>
        <taxon>Pseudomonadati</taxon>
        <taxon>Bacteroidota</taxon>
        <taxon>Cytophagia</taxon>
        <taxon>Cytophagales</taxon>
        <taxon>Spirosomataceae</taxon>
        <taxon>Dyadobacter</taxon>
    </lineage>
</organism>
<dbReference type="STRING" id="651661.SAMN05660293_05019"/>
<dbReference type="Pfam" id="PF01882">
    <property type="entry name" value="DUF58"/>
    <property type="match status" value="1"/>
</dbReference>
<dbReference type="EMBL" id="FUZA01000009">
    <property type="protein sequence ID" value="SKC16666.1"/>
    <property type="molecule type" value="Genomic_DNA"/>
</dbReference>
<gene>
    <name evidence="2" type="ORF">SAMN05660293_05019</name>
</gene>
<proteinExistence type="predicted"/>
<evidence type="ECO:0000259" key="1">
    <source>
        <dbReference type="Pfam" id="PF01882"/>
    </source>
</evidence>
<name>A0A1T5H7M6_9BACT</name>
<reference evidence="3" key="1">
    <citation type="submission" date="2017-02" db="EMBL/GenBank/DDBJ databases">
        <authorList>
            <person name="Varghese N."/>
            <person name="Submissions S."/>
        </authorList>
    </citation>
    <scope>NUCLEOTIDE SEQUENCE [LARGE SCALE GENOMIC DNA]</scope>
    <source>
        <strain evidence="3">DSM 22270</strain>
    </source>
</reference>
<dbReference type="CDD" id="cd00198">
    <property type="entry name" value="vWFA"/>
    <property type="match status" value="1"/>
</dbReference>
<accession>A0A1T5H7M6</accession>
<dbReference type="Gene3D" id="3.40.50.410">
    <property type="entry name" value="von Willebrand factor, type A domain"/>
    <property type="match status" value="1"/>
</dbReference>
<feature type="domain" description="DUF58" evidence="1">
    <location>
        <begin position="72"/>
        <end position="279"/>
    </location>
</feature>
<dbReference type="Proteomes" id="UP000190897">
    <property type="component" value="Unassembled WGS sequence"/>
</dbReference>
<evidence type="ECO:0000313" key="3">
    <source>
        <dbReference type="Proteomes" id="UP000190897"/>
    </source>
</evidence>
<sequence length="325" mass="37408">MVCLTPHKTQNVYLCLDTPGNKGDNFFAKLMFEQFLGKLRKYEIRMRKAVTSERYGNFHSVFKGSGLEFDDLRLYQYGDDVRAIDWNTSAKGHGTFVKIFKEDKEQTAFFMLDVSASQQVGELKRLKIDIAKEICGVLTLSAIQEASRVGLLCFSDKNERYIRPSDGMKHGYGVISELYKLVPESSKTNIAEAILVTLNVLRRRSLIFLISDFIDNNYQHNLKALARKHDLIVIHLYDSREVNLPGLGIIPLYDAEKQSTVWVNTSSKQYREEMTSRFSKRSSELERLCHQNRADYISINTQEDYVPALIHLFKVRRYTKSSASS</sequence>
<dbReference type="InterPro" id="IPR002881">
    <property type="entry name" value="DUF58"/>
</dbReference>
<evidence type="ECO:0000313" key="2">
    <source>
        <dbReference type="EMBL" id="SKC16666.1"/>
    </source>
</evidence>
<keyword evidence="3" id="KW-1185">Reference proteome</keyword>
<dbReference type="PANTHER" id="PTHR33608">
    <property type="entry name" value="BLL2464 PROTEIN"/>
    <property type="match status" value="1"/>
</dbReference>